<dbReference type="PANTHER" id="PTHR23510:SF16">
    <property type="entry name" value="MAJOR FACILITATOR SUPERFAMILY (MFS) PROFILE DOMAIN-CONTAINING PROTEIN"/>
    <property type="match status" value="1"/>
</dbReference>
<reference evidence="9" key="1">
    <citation type="submission" date="2025-08" db="UniProtKB">
        <authorList>
            <consortium name="RefSeq"/>
        </authorList>
    </citation>
    <scope>IDENTIFICATION</scope>
    <source>
        <tissue evidence="9">Gonads</tissue>
    </source>
</reference>
<feature type="transmembrane region" description="Helical" evidence="6">
    <location>
        <begin position="378"/>
        <end position="401"/>
    </location>
</feature>
<evidence type="ECO:0000259" key="7">
    <source>
        <dbReference type="PROSITE" id="PS50850"/>
    </source>
</evidence>
<evidence type="ECO:0000256" key="3">
    <source>
        <dbReference type="ARBA" id="ARBA00022989"/>
    </source>
</evidence>
<evidence type="ECO:0000256" key="5">
    <source>
        <dbReference type="SAM" id="MobiDB-lite"/>
    </source>
</evidence>
<dbReference type="InterPro" id="IPR051068">
    <property type="entry name" value="MFS_Domain-Containing_Protein"/>
</dbReference>
<feature type="region of interest" description="Disordered" evidence="5">
    <location>
        <begin position="205"/>
        <end position="262"/>
    </location>
</feature>
<dbReference type="AlphaFoldDB" id="A0A1S3IIG2"/>
<feature type="transmembrane region" description="Helical" evidence="6">
    <location>
        <begin position="101"/>
        <end position="123"/>
    </location>
</feature>
<dbReference type="InterPro" id="IPR011701">
    <property type="entry name" value="MFS"/>
</dbReference>
<comment type="subcellular location">
    <subcellularLocation>
        <location evidence="1">Membrane</location>
        <topology evidence="1">Multi-pass membrane protein</topology>
    </subcellularLocation>
</comment>
<accession>A0A1S3IIG2</accession>
<evidence type="ECO:0000313" key="9">
    <source>
        <dbReference type="RefSeq" id="XP_013397289.1"/>
    </source>
</evidence>
<protein>
    <submittedName>
        <fullName evidence="9">Major facilitator superfamily domain-containing protein 8</fullName>
    </submittedName>
</protein>
<feature type="transmembrane region" description="Helical" evidence="6">
    <location>
        <begin position="177"/>
        <end position="197"/>
    </location>
</feature>
<feature type="transmembrane region" description="Helical" evidence="6">
    <location>
        <begin position="135"/>
        <end position="157"/>
    </location>
</feature>
<dbReference type="GO" id="GO:0022857">
    <property type="term" value="F:transmembrane transporter activity"/>
    <property type="evidence" value="ECO:0007669"/>
    <property type="project" value="InterPro"/>
</dbReference>
<gene>
    <name evidence="9" type="primary">LOC106164049</name>
</gene>
<proteinExistence type="predicted"/>
<dbReference type="PANTHER" id="PTHR23510">
    <property type="entry name" value="INNER MEMBRANE TRANSPORT PROTEIN YAJR"/>
    <property type="match status" value="1"/>
</dbReference>
<dbReference type="RefSeq" id="XP_013397289.1">
    <property type="nucleotide sequence ID" value="XM_013541835.1"/>
</dbReference>
<evidence type="ECO:0000313" key="8">
    <source>
        <dbReference type="Proteomes" id="UP000085678"/>
    </source>
</evidence>
<dbReference type="InterPro" id="IPR036259">
    <property type="entry name" value="MFS_trans_sf"/>
</dbReference>
<evidence type="ECO:0000256" key="4">
    <source>
        <dbReference type="ARBA" id="ARBA00023136"/>
    </source>
</evidence>
<keyword evidence="8" id="KW-1185">Reference proteome</keyword>
<dbReference type="OrthoDB" id="370281at2759"/>
<dbReference type="OMA" id="IFLRLCN"/>
<feature type="transmembrane region" description="Helical" evidence="6">
    <location>
        <begin position="407"/>
        <end position="431"/>
    </location>
</feature>
<feature type="domain" description="Major facilitator superfamily (MFS) profile" evidence="7">
    <location>
        <begin position="10"/>
        <end position="495"/>
    </location>
</feature>
<name>A0A1S3IIG2_LINAN</name>
<dbReference type="GeneID" id="106164049"/>
<feature type="transmembrane region" description="Helical" evidence="6">
    <location>
        <begin position="77"/>
        <end position="95"/>
    </location>
</feature>
<dbReference type="Gene3D" id="1.20.1250.20">
    <property type="entry name" value="MFS general substrate transporter like domains"/>
    <property type="match status" value="1"/>
</dbReference>
<feature type="transmembrane region" description="Helical" evidence="6">
    <location>
        <begin position="45"/>
        <end position="65"/>
    </location>
</feature>
<dbReference type="InParanoid" id="A0A1S3IIG2"/>
<dbReference type="Pfam" id="PF07690">
    <property type="entry name" value="MFS_1"/>
    <property type="match status" value="1"/>
</dbReference>
<feature type="transmembrane region" description="Helical" evidence="6">
    <location>
        <begin position="12"/>
        <end position="33"/>
    </location>
</feature>
<evidence type="ECO:0000256" key="1">
    <source>
        <dbReference type="ARBA" id="ARBA00004141"/>
    </source>
</evidence>
<keyword evidence="3 6" id="KW-1133">Transmembrane helix</keyword>
<feature type="compositionally biased region" description="Polar residues" evidence="5">
    <location>
        <begin position="207"/>
        <end position="232"/>
    </location>
</feature>
<feature type="transmembrane region" description="Helical" evidence="6">
    <location>
        <begin position="313"/>
        <end position="330"/>
    </location>
</feature>
<evidence type="ECO:0000256" key="6">
    <source>
        <dbReference type="SAM" id="Phobius"/>
    </source>
</evidence>
<dbReference type="PROSITE" id="PS50850">
    <property type="entry name" value="MFS"/>
    <property type="match status" value="1"/>
</dbReference>
<feature type="transmembrane region" description="Helical" evidence="6">
    <location>
        <begin position="475"/>
        <end position="494"/>
    </location>
</feature>
<dbReference type="Proteomes" id="UP000085678">
    <property type="component" value="Unplaced"/>
</dbReference>
<feature type="transmembrane region" description="Helical" evidence="6">
    <location>
        <begin position="350"/>
        <end position="371"/>
    </location>
</feature>
<organism evidence="8 9">
    <name type="scientific">Lingula anatina</name>
    <name type="common">Brachiopod</name>
    <name type="synonym">Lingula unguis</name>
    <dbReference type="NCBI Taxonomy" id="7574"/>
    <lineage>
        <taxon>Eukaryota</taxon>
        <taxon>Metazoa</taxon>
        <taxon>Spiralia</taxon>
        <taxon>Lophotrochozoa</taxon>
        <taxon>Brachiopoda</taxon>
        <taxon>Linguliformea</taxon>
        <taxon>Lingulata</taxon>
        <taxon>Lingulida</taxon>
        <taxon>Linguloidea</taxon>
        <taxon>Lingulidae</taxon>
        <taxon>Lingula</taxon>
    </lineage>
</organism>
<dbReference type="KEGG" id="lak:106164049"/>
<keyword evidence="4 6" id="KW-0472">Membrane</keyword>
<dbReference type="InterPro" id="IPR020846">
    <property type="entry name" value="MFS_dom"/>
</dbReference>
<sequence>MNAKWKKRTTYITICTFWFFGGVEYAVILPTLWLYIHERYNAEQYFLGMILSAFSVTGLFAGPIMGRWGDKTRQTKLLLLFSNLWEIGGNIMYFLGISKWFLLGSRLVAGVGTGVGAAIIADVSRATHIEERTSVLATLMIARQVGLVVGPGLNLFLRKSNFTIGPYVVDAYTAPGLFMAVLWTVMQIVVLLFYHNLPELPAIKPKITTNTDPQMNGGSSSSYESRPTSNLHSVPDSGIHSESSLNTDRPRSISPSGLVDPGPIYESEQLLREHGEYVNSDNPQNQYIVEVKSATNQKLTWSYIRQEFLREEVVLLLFVSFVSMFMQTGLETFVTPLTKSLLNWGEFENSIMYCLAGVEVISVFILVHFLSKRLQDRTMILIGCLVEIACIAFMTYYLPIAKPETPLILPALILGIFLDVFGLPFMAVCGISLYSKITRLETQGFGHGLRRTMLGLGTILGPLWSGALLSRMYVMLGVVLGLLVLATVMLLLSFRWLKVERTSPVHTQSVQETEQEKAPLLPDAGLQNTMNSTYDTVHGTSSTMS</sequence>
<keyword evidence="2 6" id="KW-0812">Transmembrane</keyword>
<evidence type="ECO:0000256" key="2">
    <source>
        <dbReference type="ARBA" id="ARBA00022692"/>
    </source>
</evidence>
<dbReference type="SUPFAM" id="SSF103473">
    <property type="entry name" value="MFS general substrate transporter"/>
    <property type="match status" value="1"/>
</dbReference>
<feature type="transmembrane region" description="Helical" evidence="6">
    <location>
        <begin position="452"/>
        <end position="469"/>
    </location>
</feature>
<dbReference type="GO" id="GO:0016020">
    <property type="term" value="C:membrane"/>
    <property type="evidence" value="ECO:0007669"/>
    <property type="project" value="UniProtKB-SubCell"/>
</dbReference>